<dbReference type="NCBIfam" id="TIGR00254">
    <property type="entry name" value="GGDEF"/>
    <property type="match status" value="1"/>
</dbReference>
<dbReference type="CDD" id="cd01949">
    <property type="entry name" value="GGDEF"/>
    <property type="match status" value="1"/>
</dbReference>
<gene>
    <name evidence="5" type="primary">gmr_1</name>
    <name evidence="5" type="ORF">NCTC13315_00190</name>
</gene>
<evidence type="ECO:0000259" key="2">
    <source>
        <dbReference type="PROSITE" id="PS50110"/>
    </source>
</evidence>
<dbReference type="PANTHER" id="PTHR44757">
    <property type="entry name" value="DIGUANYLATE CYCLASE DGCP"/>
    <property type="match status" value="1"/>
</dbReference>
<dbReference type="Gene3D" id="3.20.20.450">
    <property type="entry name" value="EAL domain"/>
    <property type="match status" value="1"/>
</dbReference>
<dbReference type="PROSITE" id="PS50883">
    <property type="entry name" value="EAL"/>
    <property type="match status" value="1"/>
</dbReference>
<dbReference type="SMART" id="SM00448">
    <property type="entry name" value="REC"/>
    <property type="match status" value="1"/>
</dbReference>
<sequence>MSENLDLRILIIDDNPEIHQAFIKILKAKNLDQEDELSKLELEIFGPSQEEKRLLLPNFHIATASQGQEGLEEIKKGLNKGEPYALAFVDIRMPPGWDGTETIKQIWKVDPNIQIVICTAYSDYTWEETVAQLGGKDNLLILKKPFDAVTIRQVAYAFTKKWQLAKQTREQMEFLEERITERTKSLQNSLLVTRGTLESSPDAILVIDNSNRIIDYNKKLIHFWDIPVNLFVEDNAATVLSFISKKLRKPELFSEFFKDPQTNVIRTEKLATIDNKVVEAHRQSYKLDQDTIGHIWSFRDITQRALMEEKIQYQATHDPLTNLANRVLLFDRIGHAIEQAKRANMLFGLLFLDLNRFKLINDSLGHAIGDEVLRNVADRLQLIMRKTDTLARMGGDEFVIVTSAFDQIDNIKLFVQKIIESFHTPFTINGHELFINTSIGIAVYPMDGDTPEKLLSNADTAMYNAKEIGGNRFIFYNKELTNYQVNIQLQHDFYAALKNEEFYLSYQPLYDVHTGTLNSIEALVRWNHPTKGILLPIDFIPLAEELGFIIPLGEWILRTACRQNKAWQDQGYPKVVIAVNMGTKQLKQPELVQIIKQILAETQLEARYLEIEITENVFINIVQSKSVLLDLKKLGVKITLDDFGAGYSSINYLRQIEIDQLKIDKSFIDNISKDERDELIIEAIISMGETLGFDVVAEGVETEKQMHFLQKKHCEKVQGYYLSVPLEKDQMENLLSDQLNKK</sequence>
<dbReference type="Gene3D" id="3.30.450.20">
    <property type="entry name" value="PAS domain"/>
    <property type="match status" value="1"/>
</dbReference>
<evidence type="ECO:0000313" key="6">
    <source>
        <dbReference type="Proteomes" id="UP000254968"/>
    </source>
</evidence>
<dbReference type="CDD" id="cd01948">
    <property type="entry name" value="EAL"/>
    <property type="match status" value="1"/>
</dbReference>
<dbReference type="Gene3D" id="3.30.70.270">
    <property type="match status" value="1"/>
</dbReference>
<dbReference type="SUPFAM" id="SSF52172">
    <property type="entry name" value="CheY-like"/>
    <property type="match status" value="1"/>
</dbReference>
<reference evidence="5 6" key="1">
    <citation type="submission" date="2018-06" db="EMBL/GenBank/DDBJ databases">
        <authorList>
            <consortium name="Pathogen Informatics"/>
            <person name="Doyle S."/>
        </authorList>
    </citation>
    <scope>NUCLEOTIDE SEQUENCE [LARGE SCALE GENOMIC DNA]</scope>
    <source>
        <strain evidence="5 6">NCTC13315</strain>
    </source>
</reference>
<feature type="modified residue" description="4-aspartylphosphate" evidence="1">
    <location>
        <position position="90"/>
    </location>
</feature>
<evidence type="ECO:0000259" key="4">
    <source>
        <dbReference type="PROSITE" id="PS50887"/>
    </source>
</evidence>
<dbReference type="PROSITE" id="PS50887">
    <property type="entry name" value="GGDEF"/>
    <property type="match status" value="1"/>
</dbReference>
<dbReference type="InterPro" id="IPR035965">
    <property type="entry name" value="PAS-like_dom_sf"/>
</dbReference>
<dbReference type="InterPro" id="IPR000160">
    <property type="entry name" value="GGDEF_dom"/>
</dbReference>
<keyword evidence="1" id="KW-0597">Phosphoprotein</keyword>
<dbReference type="InterPro" id="IPR035919">
    <property type="entry name" value="EAL_sf"/>
</dbReference>
<dbReference type="Pfam" id="PF00990">
    <property type="entry name" value="GGDEF"/>
    <property type="match status" value="1"/>
</dbReference>
<dbReference type="InterPro" id="IPR029787">
    <property type="entry name" value="Nucleotide_cyclase"/>
</dbReference>
<evidence type="ECO:0000256" key="1">
    <source>
        <dbReference type="PROSITE-ProRule" id="PRU00169"/>
    </source>
</evidence>
<dbReference type="EMBL" id="UGNV01000001">
    <property type="protein sequence ID" value="STX27683.1"/>
    <property type="molecule type" value="Genomic_DNA"/>
</dbReference>
<dbReference type="SMART" id="SM00267">
    <property type="entry name" value="GGDEF"/>
    <property type="match status" value="1"/>
</dbReference>
<feature type="domain" description="GGDEF" evidence="4">
    <location>
        <begin position="345"/>
        <end position="478"/>
    </location>
</feature>
<keyword evidence="5" id="KW-0378">Hydrolase</keyword>
<dbReference type="EC" id="3.1.4.52" evidence="5"/>
<dbReference type="Pfam" id="PF00072">
    <property type="entry name" value="Response_reg"/>
    <property type="match status" value="1"/>
</dbReference>
<dbReference type="GO" id="GO:0000160">
    <property type="term" value="P:phosphorelay signal transduction system"/>
    <property type="evidence" value="ECO:0007669"/>
    <property type="project" value="InterPro"/>
</dbReference>
<dbReference type="Gene3D" id="3.40.50.2300">
    <property type="match status" value="1"/>
</dbReference>
<dbReference type="SUPFAM" id="SSF141868">
    <property type="entry name" value="EAL domain-like"/>
    <property type="match status" value="1"/>
</dbReference>
<dbReference type="SMART" id="SM00052">
    <property type="entry name" value="EAL"/>
    <property type="match status" value="1"/>
</dbReference>
<dbReference type="InterPro" id="IPR043128">
    <property type="entry name" value="Rev_trsase/Diguanyl_cyclase"/>
</dbReference>
<accession>A0A378HYB0</accession>
<dbReference type="InterPro" id="IPR011006">
    <property type="entry name" value="CheY-like_superfamily"/>
</dbReference>
<dbReference type="PANTHER" id="PTHR44757:SF2">
    <property type="entry name" value="BIOFILM ARCHITECTURE MAINTENANCE PROTEIN MBAA"/>
    <property type="match status" value="1"/>
</dbReference>
<evidence type="ECO:0000313" key="5">
    <source>
        <dbReference type="EMBL" id="STX27683.1"/>
    </source>
</evidence>
<keyword evidence="6" id="KW-1185">Reference proteome</keyword>
<feature type="domain" description="Response regulatory" evidence="2">
    <location>
        <begin position="8"/>
        <end position="159"/>
    </location>
</feature>
<dbReference type="InterPro" id="IPR001789">
    <property type="entry name" value="Sig_transdc_resp-reg_receiver"/>
</dbReference>
<organism evidence="5 6">
    <name type="scientific">Legionella beliardensis</name>
    <dbReference type="NCBI Taxonomy" id="91822"/>
    <lineage>
        <taxon>Bacteria</taxon>
        <taxon>Pseudomonadati</taxon>
        <taxon>Pseudomonadota</taxon>
        <taxon>Gammaproteobacteria</taxon>
        <taxon>Legionellales</taxon>
        <taxon>Legionellaceae</taxon>
        <taxon>Legionella</taxon>
    </lineage>
</organism>
<evidence type="ECO:0000259" key="3">
    <source>
        <dbReference type="PROSITE" id="PS50883"/>
    </source>
</evidence>
<dbReference type="PROSITE" id="PS50110">
    <property type="entry name" value="RESPONSE_REGULATORY"/>
    <property type="match status" value="1"/>
</dbReference>
<dbReference type="GO" id="GO:0071111">
    <property type="term" value="F:cyclic-guanylate-specific phosphodiesterase activity"/>
    <property type="evidence" value="ECO:0007669"/>
    <property type="project" value="UniProtKB-EC"/>
</dbReference>
<dbReference type="InterPro" id="IPR052155">
    <property type="entry name" value="Biofilm_reg_signaling"/>
</dbReference>
<name>A0A378HYB0_9GAMM</name>
<dbReference type="Proteomes" id="UP000254968">
    <property type="component" value="Unassembled WGS sequence"/>
</dbReference>
<dbReference type="OrthoDB" id="9804951at2"/>
<dbReference type="RefSeq" id="WP_115301480.1">
    <property type="nucleotide sequence ID" value="NZ_CAAAHO010000003.1"/>
</dbReference>
<feature type="domain" description="EAL" evidence="3">
    <location>
        <begin position="486"/>
        <end position="739"/>
    </location>
</feature>
<proteinExistence type="predicted"/>
<dbReference type="SUPFAM" id="SSF55073">
    <property type="entry name" value="Nucleotide cyclase"/>
    <property type="match status" value="1"/>
</dbReference>
<protein>
    <submittedName>
        <fullName evidence="5">Regulatory protein (GGDEF and EAL domains)</fullName>
        <ecNumber evidence="5">3.1.4.52</ecNumber>
    </submittedName>
</protein>
<dbReference type="Pfam" id="PF00563">
    <property type="entry name" value="EAL"/>
    <property type="match status" value="1"/>
</dbReference>
<dbReference type="InterPro" id="IPR001633">
    <property type="entry name" value="EAL_dom"/>
</dbReference>
<dbReference type="SUPFAM" id="SSF55785">
    <property type="entry name" value="PYP-like sensor domain (PAS domain)"/>
    <property type="match status" value="1"/>
</dbReference>
<dbReference type="AlphaFoldDB" id="A0A378HYB0"/>